<evidence type="ECO:0000256" key="8">
    <source>
        <dbReference type="RuleBase" id="RU003761"/>
    </source>
</evidence>
<keyword evidence="12" id="KW-1185">Reference proteome</keyword>
<evidence type="ECO:0000256" key="4">
    <source>
        <dbReference type="ARBA" id="ARBA00022884"/>
    </source>
</evidence>
<dbReference type="GO" id="GO:0003924">
    <property type="term" value="F:GTPase activity"/>
    <property type="evidence" value="ECO:0007669"/>
    <property type="project" value="UniProtKB-UniRule"/>
</dbReference>
<dbReference type="GO" id="GO:0005829">
    <property type="term" value="C:cytosol"/>
    <property type="evidence" value="ECO:0007669"/>
    <property type="project" value="TreeGrafter"/>
</dbReference>
<feature type="binding site" evidence="6">
    <location>
        <begin position="61"/>
        <end position="65"/>
    </location>
    <ligand>
        <name>GTP</name>
        <dbReference type="ChEBI" id="CHEBI:37565"/>
    </ligand>
</feature>
<dbReference type="RefSeq" id="WP_098741097.1">
    <property type="nucleotide sequence ID" value="NZ_PDKW01000043.1"/>
</dbReference>
<dbReference type="SUPFAM" id="SSF52540">
    <property type="entry name" value="P-loop containing nucleoside triphosphate hydrolases"/>
    <property type="match status" value="1"/>
</dbReference>
<dbReference type="PROSITE" id="PS50823">
    <property type="entry name" value="KH_TYPE_2"/>
    <property type="match status" value="1"/>
</dbReference>
<keyword evidence="6" id="KW-0963">Cytoplasm</keyword>
<dbReference type="PANTHER" id="PTHR42698">
    <property type="entry name" value="GTPASE ERA"/>
    <property type="match status" value="1"/>
</dbReference>
<feature type="region of interest" description="G5" evidence="7">
    <location>
        <begin position="153"/>
        <end position="155"/>
    </location>
</feature>
<feature type="region of interest" description="G4" evidence="7">
    <location>
        <begin position="124"/>
        <end position="127"/>
    </location>
</feature>
<dbReference type="Pfam" id="PF07650">
    <property type="entry name" value="KH_2"/>
    <property type="match status" value="1"/>
</dbReference>
<dbReference type="Gene3D" id="3.30.300.20">
    <property type="match status" value="1"/>
</dbReference>
<feature type="region of interest" description="G2" evidence="7">
    <location>
        <begin position="40"/>
        <end position="44"/>
    </location>
</feature>
<protein>
    <recommendedName>
        <fullName evidence="2 6">GTPase Era</fullName>
    </recommendedName>
</protein>
<dbReference type="SUPFAM" id="SSF54814">
    <property type="entry name" value="Prokaryotic type KH domain (KH-domain type II)"/>
    <property type="match status" value="1"/>
</dbReference>
<feature type="binding site" evidence="6">
    <location>
        <begin position="124"/>
        <end position="127"/>
    </location>
    <ligand>
        <name>GTP</name>
        <dbReference type="ChEBI" id="CHEBI:37565"/>
    </ligand>
</feature>
<evidence type="ECO:0000256" key="5">
    <source>
        <dbReference type="ARBA" id="ARBA00023134"/>
    </source>
</evidence>
<dbReference type="InterPro" id="IPR030388">
    <property type="entry name" value="G_ERA_dom"/>
</dbReference>
<keyword evidence="4 6" id="KW-0694">RNA-binding</keyword>
<evidence type="ECO:0000256" key="2">
    <source>
        <dbReference type="ARBA" id="ARBA00020484"/>
    </source>
</evidence>
<keyword evidence="6" id="KW-0690">Ribosome biogenesis</keyword>
<evidence type="ECO:0000313" key="11">
    <source>
        <dbReference type="EMBL" id="PGH55097.1"/>
    </source>
</evidence>
<organism evidence="11 12">
    <name type="scientific">Azospirillum palustre</name>
    <dbReference type="NCBI Taxonomy" id="2044885"/>
    <lineage>
        <taxon>Bacteria</taxon>
        <taxon>Pseudomonadati</taxon>
        <taxon>Pseudomonadota</taxon>
        <taxon>Alphaproteobacteria</taxon>
        <taxon>Rhodospirillales</taxon>
        <taxon>Azospirillaceae</taxon>
        <taxon>Azospirillum</taxon>
    </lineage>
</organism>
<sequence length="301" mass="33587">MPDNPRCGFIALVGAPNAGKSTLLNAMIGSKVSIVSPKVQTTRTRVLGITIQGDAQMIFVDTPGIFKPKRRLDRAMVAAAWQGAEDADVIGVLYDVSRRSIDEDTRSIVARLKEQGREAILILNKIDLVKRDVLLGIADAFRQEGIFSDIFMVSAFTEDGVAHLKQFLADRLPDGPWHFPEDQISDMPMRLLAAEITREKLFLQLHQELPYSATVETEVWEEFEDGSVKISQVIFVQRESQKAIVLGKGGQRIKALGSAARSELTHMLERRVHLILFVKVREGWVDDPERYSAWGLDFGAS</sequence>
<dbReference type="EMBL" id="PDKW01000043">
    <property type="protein sequence ID" value="PGH55097.1"/>
    <property type="molecule type" value="Genomic_DNA"/>
</dbReference>
<dbReference type="GO" id="GO:0005886">
    <property type="term" value="C:plasma membrane"/>
    <property type="evidence" value="ECO:0007669"/>
    <property type="project" value="UniProtKB-SubCell"/>
</dbReference>
<feature type="domain" description="Era-type G" evidence="10">
    <location>
        <begin position="6"/>
        <end position="174"/>
    </location>
</feature>
<evidence type="ECO:0000256" key="7">
    <source>
        <dbReference type="PROSITE-ProRule" id="PRU01050"/>
    </source>
</evidence>
<comment type="similarity">
    <text evidence="1 6 7 8">Belongs to the TRAFAC class TrmE-Era-EngA-EngB-Septin-like GTPase superfamily. Era GTPase family.</text>
</comment>
<dbReference type="NCBIfam" id="TIGR00231">
    <property type="entry name" value="small_GTP"/>
    <property type="match status" value="1"/>
</dbReference>
<dbReference type="InterPro" id="IPR005662">
    <property type="entry name" value="GTPase_Era-like"/>
</dbReference>
<comment type="function">
    <text evidence="6">An essential GTPase that binds both GDP and GTP, with rapid nucleotide exchange. Plays a role in 16S rRNA processing and 30S ribosomal subunit biogenesis and possibly also in cell cycle regulation and energy metabolism.</text>
</comment>
<dbReference type="GO" id="GO:0000028">
    <property type="term" value="P:ribosomal small subunit assembly"/>
    <property type="evidence" value="ECO:0007669"/>
    <property type="project" value="TreeGrafter"/>
</dbReference>
<dbReference type="GO" id="GO:0005525">
    <property type="term" value="F:GTP binding"/>
    <property type="evidence" value="ECO:0007669"/>
    <property type="project" value="UniProtKB-UniRule"/>
</dbReference>
<comment type="caution">
    <text evidence="11">The sequence shown here is derived from an EMBL/GenBank/DDBJ whole genome shotgun (WGS) entry which is preliminary data.</text>
</comment>
<dbReference type="CDD" id="cd04163">
    <property type="entry name" value="Era"/>
    <property type="match status" value="1"/>
</dbReference>
<dbReference type="InterPro" id="IPR005225">
    <property type="entry name" value="Small_GTP-bd"/>
</dbReference>
<evidence type="ECO:0000256" key="3">
    <source>
        <dbReference type="ARBA" id="ARBA00022741"/>
    </source>
</evidence>
<feature type="region of interest" description="G1" evidence="7">
    <location>
        <begin position="14"/>
        <end position="21"/>
    </location>
</feature>
<dbReference type="GO" id="GO:0070181">
    <property type="term" value="F:small ribosomal subunit rRNA binding"/>
    <property type="evidence" value="ECO:0007669"/>
    <property type="project" value="UniProtKB-UniRule"/>
</dbReference>
<dbReference type="PROSITE" id="PS51713">
    <property type="entry name" value="G_ERA"/>
    <property type="match status" value="1"/>
</dbReference>
<dbReference type="Pfam" id="PF01926">
    <property type="entry name" value="MMR_HSR1"/>
    <property type="match status" value="1"/>
</dbReference>
<dbReference type="OrthoDB" id="9805918at2"/>
<feature type="binding site" evidence="6">
    <location>
        <begin position="14"/>
        <end position="21"/>
    </location>
    <ligand>
        <name>GTP</name>
        <dbReference type="ChEBI" id="CHEBI:37565"/>
    </ligand>
</feature>
<keyword evidence="6" id="KW-1003">Cell membrane</keyword>
<comment type="subunit">
    <text evidence="6">Monomer.</text>
</comment>
<dbReference type="NCBIfam" id="NF000908">
    <property type="entry name" value="PRK00089.1"/>
    <property type="match status" value="1"/>
</dbReference>
<feature type="domain" description="KH type-2" evidence="9">
    <location>
        <begin position="205"/>
        <end position="282"/>
    </location>
</feature>
<dbReference type="InterPro" id="IPR015946">
    <property type="entry name" value="KH_dom-like_a/b"/>
</dbReference>
<dbReference type="GO" id="GO:0043024">
    <property type="term" value="F:ribosomal small subunit binding"/>
    <property type="evidence" value="ECO:0007669"/>
    <property type="project" value="TreeGrafter"/>
</dbReference>
<feature type="region of interest" description="G3" evidence="7">
    <location>
        <begin position="61"/>
        <end position="64"/>
    </location>
</feature>
<keyword evidence="6" id="KW-0699">rRNA-binding</keyword>
<evidence type="ECO:0000313" key="12">
    <source>
        <dbReference type="Proteomes" id="UP000225379"/>
    </source>
</evidence>
<keyword evidence="5 6" id="KW-0342">GTP-binding</keyword>
<dbReference type="InterPro" id="IPR009019">
    <property type="entry name" value="KH_sf_prok-type"/>
</dbReference>
<accession>A0A2B8BCW9</accession>
<dbReference type="NCBIfam" id="TIGR00436">
    <property type="entry name" value="era"/>
    <property type="match status" value="1"/>
</dbReference>
<evidence type="ECO:0000256" key="6">
    <source>
        <dbReference type="HAMAP-Rule" id="MF_00367"/>
    </source>
</evidence>
<keyword evidence="6" id="KW-0472">Membrane</keyword>
<dbReference type="HAMAP" id="MF_00367">
    <property type="entry name" value="GTPase_Era"/>
    <property type="match status" value="1"/>
</dbReference>
<gene>
    <name evidence="6" type="primary">era</name>
    <name evidence="11" type="ORF">CRT60_29990</name>
</gene>
<evidence type="ECO:0000256" key="1">
    <source>
        <dbReference type="ARBA" id="ARBA00007921"/>
    </source>
</evidence>
<dbReference type="AlphaFoldDB" id="A0A2B8BCW9"/>
<dbReference type="Proteomes" id="UP000225379">
    <property type="component" value="Unassembled WGS sequence"/>
</dbReference>
<dbReference type="Gene3D" id="3.40.50.300">
    <property type="entry name" value="P-loop containing nucleotide triphosphate hydrolases"/>
    <property type="match status" value="1"/>
</dbReference>
<dbReference type="PANTHER" id="PTHR42698:SF1">
    <property type="entry name" value="GTPASE ERA, MITOCHONDRIAL"/>
    <property type="match status" value="1"/>
</dbReference>
<reference evidence="12" key="1">
    <citation type="submission" date="2017-10" db="EMBL/GenBank/DDBJ databases">
        <authorList>
            <person name="Kravchenko I.K."/>
            <person name="Grouzdev D.S."/>
        </authorList>
    </citation>
    <scope>NUCLEOTIDE SEQUENCE [LARGE SCALE GENOMIC DNA]</scope>
    <source>
        <strain evidence="12">B2</strain>
    </source>
</reference>
<keyword evidence="3 6" id="KW-0547">Nucleotide-binding</keyword>
<comment type="subcellular location">
    <subcellularLocation>
        <location evidence="6">Cytoplasm</location>
    </subcellularLocation>
    <subcellularLocation>
        <location evidence="6">Cell membrane</location>
        <topology evidence="6">Peripheral membrane protein</topology>
    </subcellularLocation>
</comment>
<evidence type="ECO:0000259" key="10">
    <source>
        <dbReference type="PROSITE" id="PS51713"/>
    </source>
</evidence>
<name>A0A2B8BCW9_9PROT</name>
<dbReference type="InterPro" id="IPR006073">
    <property type="entry name" value="GTP-bd"/>
</dbReference>
<evidence type="ECO:0000259" key="9">
    <source>
        <dbReference type="PROSITE" id="PS50823"/>
    </source>
</evidence>
<proteinExistence type="inferred from homology"/>
<dbReference type="CDD" id="cd22534">
    <property type="entry name" value="KH-II_Era"/>
    <property type="match status" value="1"/>
</dbReference>
<dbReference type="InterPro" id="IPR004044">
    <property type="entry name" value="KH_dom_type_2"/>
</dbReference>
<dbReference type="InterPro" id="IPR027417">
    <property type="entry name" value="P-loop_NTPase"/>
</dbReference>